<comment type="caution">
    <text evidence="2">The sequence shown here is derived from an EMBL/GenBank/DDBJ whole genome shotgun (WGS) entry which is preliminary data.</text>
</comment>
<name>A0ABP6CXA9_9ACTN</name>
<organism evidence="2 3">
    <name type="scientific">Streptomyces axinellae</name>
    <dbReference type="NCBI Taxonomy" id="552788"/>
    <lineage>
        <taxon>Bacteria</taxon>
        <taxon>Bacillati</taxon>
        <taxon>Actinomycetota</taxon>
        <taxon>Actinomycetes</taxon>
        <taxon>Kitasatosporales</taxon>
        <taxon>Streptomycetaceae</taxon>
        <taxon>Streptomyces</taxon>
    </lineage>
</organism>
<feature type="region of interest" description="Disordered" evidence="1">
    <location>
        <begin position="37"/>
        <end position="59"/>
    </location>
</feature>
<sequence>MEPDAEPTGPRGQRVMGRRGTGMNKLSLWRQHISARLHGLPPAETAEPSQEQDWDQEWERARRGRWRLAVAGALFATLVLPRVADVPGYGGAAADPAPGGSASNVPPYPPAGTGGDTPAPSTPSLPSSAPSLADPSGGRPLVSPPGEPPSPGATGSASDDSSLARAFRSVEAGQCLTVHSDGTTWSRPAPSAATRVGCGDDRAYVRVTSVRQDAGGACPAGNGRAAWTHGGTSLCLTRQFRVDQCLLAESDGGQVRAALMSAPACSHQRPSGKYDRLLTVTAVHDADDPGAGSCHDDDRSKRGEHSRYWTWKVDGEARTLCAADATE</sequence>
<feature type="compositionally biased region" description="Low complexity" evidence="1">
    <location>
        <begin position="116"/>
        <end position="141"/>
    </location>
</feature>
<feature type="compositionally biased region" description="Pro residues" evidence="1">
    <location>
        <begin position="142"/>
        <end position="151"/>
    </location>
</feature>
<evidence type="ECO:0008006" key="4">
    <source>
        <dbReference type="Google" id="ProtNLM"/>
    </source>
</evidence>
<evidence type="ECO:0000313" key="3">
    <source>
        <dbReference type="Proteomes" id="UP001501447"/>
    </source>
</evidence>
<reference evidence="3" key="1">
    <citation type="journal article" date="2019" name="Int. J. Syst. Evol. Microbiol.">
        <title>The Global Catalogue of Microorganisms (GCM) 10K type strain sequencing project: providing services to taxonomists for standard genome sequencing and annotation.</title>
        <authorList>
            <consortium name="The Broad Institute Genomics Platform"/>
            <consortium name="The Broad Institute Genome Sequencing Center for Infectious Disease"/>
            <person name="Wu L."/>
            <person name="Ma J."/>
        </authorList>
    </citation>
    <scope>NUCLEOTIDE SEQUENCE [LARGE SCALE GENOMIC DNA]</scope>
    <source>
        <strain evidence="3">JCM 16373</strain>
    </source>
</reference>
<feature type="region of interest" description="Disordered" evidence="1">
    <location>
        <begin position="1"/>
        <end position="25"/>
    </location>
</feature>
<proteinExistence type="predicted"/>
<dbReference type="Proteomes" id="UP001501447">
    <property type="component" value="Unassembled WGS sequence"/>
</dbReference>
<keyword evidence="3" id="KW-1185">Reference proteome</keyword>
<gene>
    <name evidence="2" type="ORF">GCM10009863_48960</name>
</gene>
<evidence type="ECO:0000313" key="2">
    <source>
        <dbReference type="EMBL" id="GAA2628134.1"/>
    </source>
</evidence>
<feature type="region of interest" description="Disordered" evidence="1">
    <location>
        <begin position="94"/>
        <end position="162"/>
    </location>
</feature>
<protein>
    <recommendedName>
        <fullName evidence="4">Ricin B lectin domain-containing protein</fullName>
    </recommendedName>
</protein>
<dbReference type="EMBL" id="BAAARJ010000017">
    <property type="protein sequence ID" value="GAA2628134.1"/>
    <property type="molecule type" value="Genomic_DNA"/>
</dbReference>
<evidence type="ECO:0000256" key="1">
    <source>
        <dbReference type="SAM" id="MobiDB-lite"/>
    </source>
</evidence>
<feature type="compositionally biased region" description="Low complexity" evidence="1">
    <location>
        <begin position="94"/>
        <end position="103"/>
    </location>
</feature>
<accession>A0ABP6CXA9</accession>